<sequence>MKTNDQEHIDSELGDLLFAVANLSRFRKRESAELLLARATKKFKRRFAFIEKKLAEQNRVPEKCTLEELDALWNEAKKQESHSK</sequence>
<proteinExistence type="predicted"/>
<dbReference type="PANTHER" id="PTHR30522">
    <property type="entry name" value="NUCLEOSIDE TRIPHOSPHATE PYROPHOSPHOHYDROLASE"/>
    <property type="match status" value="1"/>
</dbReference>
<dbReference type="GO" id="GO:0046047">
    <property type="term" value="P:TTP catabolic process"/>
    <property type="evidence" value="ECO:0007669"/>
    <property type="project" value="TreeGrafter"/>
</dbReference>
<name>A0A645HM28_9ZZZZ</name>
<dbReference type="GO" id="GO:0046052">
    <property type="term" value="P:UTP catabolic process"/>
    <property type="evidence" value="ECO:0007669"/>
    <property type="project" value="TreeGrafter"/>
</dbReference>
<dbReference type="InterPro" id="IPR011551">
    <property type="entry name" value="NTP_PyrPHydrolase_MazG"/>
</dbReference>
<dbReference type="GO" id="GO:0047693">
    <property type="term" value="F:ATP diphosphatase activity"/>
    <property type="evidence" value="ECO:0007669"/>
    <property type="project" value="UniProtKB-EC"/>
</dbReference>
<keyword evidence="2" id="KW-0378">Hydrolase</keyword>
<dbReference type="GO" id="GO:0046081">
    <property type="term" value="P:dUTP catabolic process"/>
    <property type="evidence" value="ECO:0007669"/>
    <property type="project" value="TreeGrafter"/>
</dbReference>
<feature type="domain" description="NTP pyrophosphohydrolase MazG-like" evidence="1">
    <location>
        <begin position="2"/>
        <end position="46"/>
    </location>
</feature>
<dbReference type="InterPro" id="IPR004518">
    <property type="entry name" value="MazG-like_dom"/>
</dbReference>
<protein>
    <submittedName>
        <fullName evidence="2">Nucleoside triphosphate pyrophosphohydrolase</fullName>
        <ecNumber evidence="2">3.6.1.8</ecNumber>
    </submittedName>
</protein>
<dbReference type="InterPro" id="IPR048011">
    <property type="entry name" value="NTP-PPase_MazG-like_C"/>
</dbReference>
<organism evidence="2">
    <name type="scientific">bioreactor metagenome</name>
    <dbReference type="NCBI Taxonomy" id="1076179"/>
    <lineage>
        <taxon>unclassified sequences</taxon>
        <taxon>metagenomes</taxon>
        <taxon>ecological metagenomes</taxon>
    </lineage>
</organism>
<gene>
    <name evidence="2" type="primary">mazG_35</name>
    <name evidence="2" type="ORF">SDC9_187640</name>
</gene>
<dbReference type="GO" id="GO:0006203">
    <property type="term" value="P:dGTP catabolic process"/>
    <property type="evidence" value="ECO:0007669"/>
    <property type="project" value="TreeGrafter"/>
</dbReference>
<dbReference type="Gene3D" id="1.10.287.1080">
    <property type="entry name" value="MazG-like"/>
    <property type="match status" value="1"/>
</dbReference>
<dbReference type="AlphaFoldDB" id="A0A645HM28"/>
<evidence type="ECO:0000313" key="2">
    <source>
        <dbReference type="EMBL" id="MPN40105.1"/>
    </source>
</evidence>
<dbReference type="Pfam" id="PF03819">
    <property type="entry name" value="MazG"/>
    <property type="match status" value="1"/>
</dbReference>
<dbReference type="GO" id="GO:0046061">
    <property type="term" value="P:dATP catabolic process"/>
    <property type="evidence" value="ECO:0007669"/>
    <property type="project" value="TreeGrafter"/>
</dbReference>
<dbReference type="SUPFAM" id="SSF101386">
    <property type="entry name" value="all-alpha NTP pyrophosphatases"/>
    <property type="match status" value="1"/>
</dbReference>
<dbReference type="PANTHER" id="PTHR30522:SF0">
    <property type="entry name" value="NUCLEOSIDE TRIPHOSPHATE PYROPHOSPHOHYDROLASE"/>
    <property type="match status" value="1"/>
</dbReference>
<dbReference type="CDD" id="cd11529">
    <property type="entry name" value="NTP-PPase_MazG_Cterm"/>
    <property type="match status" value="1"/>
</dbReference>
<evidence type="ECO:0000259" key="1">
    <source>
        <dbReference type="Pfam" id="PF03819"/>
    </source>
</evidence>
<dbReference type="GO" id="GO:0046076">
    <property type="term" value="P:dTTP catabolic process"/>
    <property type="evidence" value="ECO:0007669"/>
    <property type="project" value="TreeGrafter"/>
</dbReference>
<reference evidence="2" key="1">
    <citation type="submission" date="2019-08" db="EMBL/GenBank/DDBJ databases">
        <authorList>
            <person name="Kucharzyk K."/>
            <person name="Murdoch R.W."/>
            <person name="Higgins S."/>
            <person name="Loffler F."/>
        </authorList>
    </citation>
    <scope>NUCLEOTIDE SEQUENCE</scope>
</reference>
<dbReference type="EMBL" id="VSSQ01096304">
    <property type="protein sequence ID" value="MPN40105.1"/>
    <property type="molecule type" value="Genomic_DNA"/>
</dbReference>
<comment type="caution">
    <text evidence="2">The sequence shown here is derived from an EMBL/GenBank/DDBJ whole genome shotgun (WGS) entry which is preliminary data.</text>
</comment>
<dbReference type="EC" id="3.6.1.8" evidence="2"/>
<accession>A0A645HM28</accession>